<keyword evidence="1" id="KW-0472">Membrane</keyword>
<keyword evidence="1" id="KW-1133">Transmembrane helix</keyword>
<comment type="caution">
    <text evidence="2">The sequence shown here is derived from an EMBL/GenBank/DDBJ whole genome shotgun (WGS) entry which is preliminary data.</text>
</comment>
<dbReference type="Proteomes" id="UP000248597">
    <property type="component" value="Unassembled WGS sequence"/>
</dbReference>
<gene>
    <name evidence="2" type="ORF">DI569_06140</name>
</gene>
<name>A0A2W5L8V4_SPHMC</name>
<reference evidence="2 3" key="1">
    <citation type="submission" date="2017-08" db="EMBL/GenBank/DDBJ databases">
        <title>Infants hospitalized years apart are colonized by the same room-sourced microbial strains.</title>
        <authorList>
            <person name="Brooks B."/>
            <person name="Olm M.R."/>
            <person name="Firek B.A."/>
            <person name="Baker R."/>
            <person name="Thomas B.C."/>
            <person name="Morowitz M.J."/>
            <person name="Banfield J.F."/>
        </authorList>
    </citation>
    <scope>NUCLEOTIDE SEQUENCE [LARGE SCALE GENOMIC DNA]</scope>
    <source>
        <strain evidence="2">S2_005_003_R2_47</strain>
    </source>
</reference>
<evidence type="ECO:0000313" key="3">
    <source>
        <dbReference type="Proteomes" id="UP000248597"/>
    </source>
</evidence>
<keyword evidence="1" id="KW-0812">Transmembrane</keyword>
<evidence type="ECO:0000256" key="1">
    <source>
        <dbReference type="SAM" id="Phobius"/>
    </source>
</evidence>
<dbReference type="AlphaFoldDB" id="A0A2W5L8V4"/>
<proteinExistence type="predicted"/>
<protein>
    <submittedName>
        <fullName evidence="2">Uncharacterized protein</fullName>
    </submittedName>
</protein>
<dbReference type="EMBL" id="QFPJ01000010">
    <property type="protein sequence ID" value="PZQ23005.1"/>
    <property type="molecule type" value="Genomic_DNA"/>
</dbReference>
<accession>A0A2W5L8V4</accession>
<feature type="transmembrane region" description="Helical" evidence="1">
    <location>
        <begin position="57"/>
        <end position="76"/>
    </location>
</feature>
<evidence type="ECO:0000313" key="2">
    <source>
        <dbReference type="EMBL" id="PZQ23005.1"/>
    </source>
</evidence>
<sequence length="99" mass="11316">MAARRSNKEAQAESLANISRTRRAQLVAEFESELGIDHKARAQAVHDAKRWQVIKTIIVWTIAIMFFTIACHKLWVMGQDVDEPFSDLDPMKSIFGRSE</sequence>
<organism evidence="2 3">
    <name type="scientific">Sphingopyxis macrogoltabida</name>
    <name type="common">Sphingomonas macrogoltabidus</name>
    <dbReference type="NCBI Taxonomy" id="33050"/>
    <lineage>
        <taxon>Bacteria</taxon>
        <taxon>Pseudomonadati</taxon>
        <taxon>Pseudomonadota</taxon>
        <taxon>Alphaproteobacteria</taxon>
        <taxon>Sphingomonadales</taxon>
        <taxon>Sphingomonadaceae</taxon>
        <taxon>Sphingopyxis</taxon>
    </lineage>
</organism>